<dbReference type="GO" id="GO:0051301">
    <property type="term" value="P:cell division"/>
    <property type="evidence" value="ECO:0007669"/>
    <property type="project" value="UniProtKB-KW"/>
</dbReference>
<gene>
    <name evidence="14" type="primary">nuf2</name>
</gene>
<feature type="coiled-coil region" evidence="12">
    <location>
        <begin position="157"/>
        <end position="184"/>
    </location>
</feature>
<dbReference type="GO" id="GO:0007052">
    <property type="term" value="P:mitotic spindle organization"/>
    <property type="evidence" value="ECO:0007669"/>
    <property type="project" value="TreeGrafter"/>
</dbReference>
<dbReference type="RefSeq" id="XP_016357857.1">
    <property type="nucleotide sequence ID" value="XM_016502371.1"/>
</dbReference>
<evidence type="ECO:0000256" key="10">
    <source>
        <dbReference type="ARBA" id="ARBA00023306"/>
    </source>
</evidence>
<evidence type="ECO:0000256" key="8">
    <source>
        <dbReference type="ARBA" id="ARBA00023054"/>
    </source>
</evidence>
<protein>
    <recommendedName>
        <fullName evidence="13">Kinetochore protein Nuf2 N-terminal domain-containing protein</fullName>
    </recommendedName>
</protein>
<evidence type="ECO:0000256" key="7">
    <source>
        <dbReference type="ARBA" id="ARBA00022838"/>
    </source>
</evidence>
<evidence type="ECO:0000256" key="4">
    <source>
        <dbReference type="ARBA" id="ARBA00022454"/>
    </source>
</evidence>
<dbReference type="AlphaFoldDB" id="A0A671SUN2"/>
<evidence type="ECO:0000256" key="12">
    <source>
        <dbReference type="SAM" id="Coils"/>
    </source>
</evidence>
<name>A0A671SUN2_9TELE</name>
<sequence length="466" mass="54879">MSDQQCEKDAAGMSENTFPVYKVDAIVQFYRTEVLTGQEAKHFTKNDITPNPKAESIQRLYMRVLQLLFRFRPECHYTVPFSENVQYPMLYEWVTPIMSVYMRMCQFLPLCHVYDFSLNDLLNPKSKRTITILSAIQNFLHFRKQRLEMTAAHQQSFRSDMDRLQAYTREIKEAERKIEKLTTIPPEQQVEAKELAAVLAELTTNTQHEYQDVSAMNEKVAQCKTEIAEISQKLTQRKVDVATLKGKIAKLKSQIVESPEELKNEMERMKENVKSIRMSKELADERLVELQMLVQCASQVEAEIQVLLKQLQDLQSTMCKTNQQKEEVQSLAAMNETLQKELKSLSNEEAQMKRALAMKLDKESKQQIRRQKKKEVKDQQVKNIYGQYDKIHQKREEIVKMIEESNRETKQFKEKMQKLREKCNQQTQKAQEFYERLLTTLEQYNKRIESIVVETNADTLKMKSHF</sequence>
<dbReference type="GO" id="GO:0051383">
    <property type="term" value="P:kinetochore organization"/>
    <property type="evidence" value="ECO:0007669"/>
    <property type="project" value="TreeGrafter"/>
</dbReference>
<dbReference type="PANTHER" id="PTHR21650">
    <property type="entry name" value="MEMBRALIN/KINETOCHORE PROTEIN NUF2"/>
    <property type="match status" value="1"/>
</dbReference>
<keyword evidence="6" id="KW-0498">Mitosis</keyword>
<reference evidence="14" key="2">
    <citation type="submission" date="2025-09" db="UniProtKB">
        <authorList>
            <consortium name="Ensembl"/>
        </authorList>
    </citation>
    <scope>IDENTIFICATION</scope>
</reference>
<dbReference type="CTD" id="83540"/>
<evidence type="ECO:0000313" key="14">
    <source>
        <dbReference type="Ensembl" id="ENSSANP00000099428.1"/>
    </source>
</evidence>
<dbReference type="InterPro" id="IPR038275">
    <property type="entry name" value="Nuf2_N_sf"/>
</dbReference>
<evidence type="ECO:0000256" key="1">
    <source>
        <dbReference type="ARBA" id="ARBA00004123"/>
    </source>
</evidence>
<dbReference type="InterPro" id="IPR005549">
    <property type="entry name" value="Kinetochore_Nuf2_N"/>
</dbReference>
<dbReference type="GO" id="GO:0051315">
    <property type="term" value="P:attachment of mitotic spindle microtubules to kinetochore"/>
    <property type="evidence" value="ECO:0007669"/>
    <property type="project" value="TreeGrafter"/>
</dbReference>
<keyword evidence="5" id="KW-0132">Cell division</keyword>
<dbReference type="Gene3D" id="1.20.5.170">
    <property type="match status" value="1"/>
</dbReference>
<dbReference type="GO" id="GO:0005634">
    <property type="term" value="C:nucleus"/>
    <property type="evidence" value="ECO:0007669"/>
    <property type="project" value="UniProtKB-SubCell"/>
</dbReference>
<evidence type="ECO:0000256" key="2">
    <source>
        <dbReference type="ARBA" id="ARBA00004629"/>
    </source>
</evidence>
<dbReference type="OrthoDB" id="8194677at2759"/>
<proteinExistence type="inferred from homology"/>
<dbReference type="PANTHER" id="PTHR21650:SF2">
    <property type="entry name" value="KINETOCHORE PROTEIN NUF2"/>
    <property type="match status" value="1"/>
</dbReference>
<feature type="domain" description="Kinetochore protein Nuf2 N-terminal" evidence="13">
    <location>
        <begin position="16"/>
        <end position="156"/>
    </location>
</feature>
<dbReference type="FunFam" id="1.10.418.60:FF:000007">
    <property type="entry name" value="NDC80 kinetochore complex component NUF2"/>
    <property type="match status" value="1"/>
</dbReference>
<dbReference type="Proteomes" id="UP000472260">
    <property type="component" value="Unassembled WGS sequence"/>
</dbReference>
<dbReference type="Pfam" id="PF03800">
    <property type="entry name" value="Nuf2"/>
    <property type="match status" value="1"/>
</dbReference>
<reference evidence="14" key="1">
    <citation type="submission" date="2025-08" db="UniProtKB">
        <authorList>
            <consortium name="Ensembl"/>
        </authorList>
    </citation>
    <scope>IDENTIFICATION</scope>
</reference>
<dbReference type="Ensembl" id="ENSSANT00000105569.1">
    <property type="protein sequence ID" value="ENSSANP00000099428.1"/>
    <property type="gene ID" value="ENSSANG00000048908.1"/>
</dbReference>
<keyword evidence="7" id="KW-0995">Kinetochore</keyword>
<feature type="coiled-coil region" evidence="12">
    <location>
        <begin position="402"/>
        <end position="454"/>
    </location>
</feature>
<dbReference type="GO" id="GO:0045132">
    <property type="term" value="P:meiotic chromosome segregation"/>
    <property type="evidence" value="ECO:0007669"/>
    <property type="project" value="TreeGrafter"/>
</dbReference>
<dbReference type="Gene3D" id="1.10.418.60">
    <property type="entry name" value="Ncd80 complex, Nuf2 subunit"/>
    <property type="match status" value="1"/>
</dbReference>
<evidence type="ECO:0000313" key="15">
    <source>
        <dbReference type="Proteomes" id="UP000472260"/>
    </source>
</evidence>
<accession>A0A671SUN2</accession>
<keyword evidence="11" id="KW-0137">Centromere</keyword>
<dbReference type="GO" id="GO:0031262">
    <property type="term" value="C:Ndc80 complex"/>
    <property type="evidence" value="ECO:0007669"/>
    <property type="project" value="InterPro"/>
</dbReference>
<organism evidence="14 15">
    <name type="scientific">Sinocyclocheilus anshuiensis</name>
    <dbReference type="NCBI Taxonomy" id="1608454"/>
    <lineage>
        <taxon>Eukaryota</taxon>
        <taxon>Metazoa</taxon>
        <taxon>Chordata</taxon>
        <taxon>Craniata</taxon>
        <taxon>Vertebrata</taxon>
        <taxon>Euteleostomi</taxon>
        <taxon>Actinopterygii</taxon>
        <taxon>Neopterygii</taxon>
        <taxon>Teleostei</taxon>
        <taxon>Ostariophysi</taxon>
        <taxon>Cypriniformes</taxon>
        <taxon>Cyprinidae</taxon>
        <taxon>Cyprininae</taxon>
        <taxon>Sinocyclocheilus</taxon>
    </lineage>
</organism>
<evidence type="ECO:0000256" key="3">
    <source>
        <dbReference type="ARBA" id="ARBA00005498"/>
    </source>
</evidence>
<keyword evidence="9" id="KW-0539">Nucleus</keyword>
<evidence type="ECO:0000256" key="6">
    <source>
        <dbReference type="ARBA" id="ARBA00022776"/>
    </source>
</evidence>
<evidence type="ECO:0000256" key="5">
    <source>
        <dbReference type="ARBA" id="ARBA00022618"/>
    </source>
</evidence>
<evidence type="ECO:0000259" key="13">
    <source>
        <dbReference type="Pfam" id="PF03800"/>
    </source>
</evidence>
<keyword evidence="15" id="KW-1185">Reference proteome</keyword>
<evidence type="ECO:0000256" key="11">
    <source>
        <dbReference type="ARBA" id="ARBA00023328"/>
    </source>
</evidence>
<comment type="similarity">
    <text evidence="3">Belongs to the NUF2 family.</text>
</comment>
<dbReference type="GeneID" id="107700635"/>
<evidence type="ECO:0000256" key="9">
    <source>
        <dbReference type="ARBA" id="ARBA00023242"/>
    </source>
</evidence>
<keyword evidence="10" id="KW-0131">Cell cycle</keyword>
<dbReference type="KEGG" id="sanh:107700635"/>
<dbReference type="GO" id="GO:0044877">
    <property type="term" value="F:protein-containing complex binding"/>
    <property type="evidence" value="ECO:0007669"/>
    <property type="project" value="TreeGrafter"/>
</dbReference>
<keyword evidence="8 12" id="KW-0175">Coiled coil</keyword>
<feature type="coiled-coil region" evidence="12">
    <location>
        <begin position="266"/>
        <end position="355"/>
    </location>
</feature>
<keyword evidence="4" id="KW-0158">Chromosome</keyword>
<comment type="subcellular location">
    <subcellularLocation>
        <location evidence="2">Chromosome</location>
        <location evidence="2">Centromere</location>
        <location evidence="2">Kinetochore</location>
    </subcellularLocation>
    <subcellularLocation>
        <location evidence="1">Nucleus</location>
    </subcellularLocation>
</comment>